<comment type="caution">
    <text evidence="1">The sequence shown here is derived from an EMBL/GenBank/DDBJ whole genome shotgun (WGS) entry which is preliminary data.</text>
</comment>
<evidence type="ECO:0000313" key="2">
    <source>
        <dbReference type="Proteomes" id="UP000292927"/>
    </source>
</evidence>
<organism evidence="1 2">
    <name type="scientific">Cuneatibacter caecimuris</name>
    <dbReference type="NCBI Taxonomy" id="1796618"/>
    <lineage>
        <taxon>Bacteria</taxon>
        <taxon>Bacillati</taxon>
        <taxon>Bacillota</taxon>
        <taxon>Clostridia</taxon>
        <taxon>Lachnospirales</taxon>
        <taxon>Lachnospiraceae</taxon>
        <taxon>Cuneatibacter</taxon>
    </lineage>
</organism>
<accession>A0A4Q7PL89</accession>
<dbReference type="EMBL" id="SGXF01000002">
    <property type="protein sequence ID" value="RZT00888.1"/>
    <property type="molecule type" value="Genomic_DNA"/>
</dbReference>
<keyword evidence="2" id="KW-1185">Reference proteome</keyword>
<protein>
    <submittedName>
        <fullName evidence="1">Uncharacterized protein</fullName>
    </submittedName>
</protein>
<proteinExistence type="predicted"/>
<name>A0A4Q7PL89_9FIRM</name>
<gene>
    <name evidence="1" type="ORF">EV209_1323</name>
</gene>
<sequence>MRTYEITVRHEDVEFASYFVQARTAEEARAEHEASNYGTKIVSVKWIRNK</sequence>
<reference evidence="1 2" key="1">
    <citation type="submission" date="2019-02" db="EMBL/GenBank/DDBJ databases">
        <title>Genomic Encyclopedia of Type Strains, Phase IV (KMG-IV): sequencing the most valuable type-strain genomes for metagenomic binning, comparative biology and taxonomic classification.</title>
        <authorList>
            <person name="Goeker M."/>
        </authorList>
    </citation>
    <scope>NUCLEOTIDE SEQUENCE [LARGE SCALE GENOMIC DNA]</scope>
    <source>
        <strain evidence="1 2">DSM 29486</strain>
    </source>
</reference>
<dbReference type="AlphaFoldDB" id="A0A4Q7PL89"/>
<dbReference type="Proteomes" id="UP000292927">
    <property type="component" value="Unassembled WGS sequence"/>
</dbReference>
<evidence type="ECO:0000313" key="1">
    <source>
        <dbReference type="EMBL" id="RZT00888.1"/>
    </source>
</evidence>